<dbReference type="EMBL" id="CT868012">
    <property type="protein sequence ID" value="CAK61157.1"/>
    <property type="molecule type" value="Genomic_DNA"/>
</dbReference>
<dbReference type="InParanoid" id="A0BRJ0"/>
<keyword evidence="2" id="KW-1185">Reference proteome</keyword>
<dbReference type="KEGG" id="ptm:GSPATT00031388001"/>
<dbReference type="OrthoDB" id="10499641at2759"/>
<accession>A0BRJ0</accession>
<dbReference type="RefSeq" id="XP_001428555.1">
    <property type="nucleotide sequence ID" value="XM_001428518.1"/>
</dbReference>
<evidence type="ECO:0000313" key="1">
    <source>
        <dbReference type="EMBL" id="CAK61157.1"/>
    </source>
</evidence>
<dbReference type="HOGENOM" id="CLU_3072818_0_0_1"/>
<protein>
    <submittedName>
        <fullName evidence="1">Uncharacterized protein</fullName>
    </submittedName>
</protein>
<dbReference type="Proteomes" id="UP000000600">
    <property type="component" value="Unassembled WGS sequence"/>
</dbReference>
<organism evidence="1 2">
    <name type="scientific">Paramecium tetraurelia</name>
    <dbReference type="NCBI Taxonomy" id="5888"/>
    <lineage>
        <taxon>Eukaryota</taxon>
        <taxon>Sar</taxon>
        <taxon>Alveolata</taxon>
        <taxon>Ciliophora</taxon>
        <taxon>Intramacronucleata</taxon>
        <taxon>Oligohymenophorea</taxon>
        <taxon>Peniculida</taxon>
        <taxon>Parameciidae</taxon>
        <taxon>Paramecium</taxon>
    </lineage>
</organism>
<name>A0BRJ0_PARTE</name>
<gene>
    <name evidence="1" type="ORF">GSPATT00031388001</name>
</gene>
<proteinExistence type="predicted"/>
<sequence>MADICYMQWFGSYLDCEMYNSNQLFQFRRGMIVLYRNTIYSQQIEQHFGKELR</sequence>
<dbReference type="GeneID" id="5014337"/>
<evidence type="ECO:0000313" key="2">
    <source>
        <dbReference type="Proteomes" id="UP000000600"/>
    </source>
</evidence>
<dbReference type="AlphaFoldDB" id="A0BRJ0"/>
<reference evidence="1 2" key="1">
    <citation type="journal article" date="2006" name="Nature">
        <title>Global trends of whole-genome duplications revealed by the ciliate Paramecium tetraurelia.</title>
        <authorList>
            <consortium name="Genoscope"/>
            <person name="Aury J.-M."/>
            <person name="Jaillon O."/>
            <person name="Duret L."/>
            <person name="Noel B."/>
            <person name="Jubin C."/>
            <person name="Porcel B.M."/>
            <person name="Segurens B."/>
            <person name="Daubin V."/>
            <person name="Anthouard V."/>
            <person name="Aiach N."/>
            <person name="Arnaiz O."/>
            <person name="Billaut A."/>
            <person name="Beisson J."/>
            <person name="Blanc I."/>
            <person name="Bouhouche K."/>
            <person name="Camara F."/>
            <person name="Duharcourt S."/>
            <person name="Guigo R."/>
            <person name="Gogendeau D."/>
            <person name="Katinka M."/>
            <person name="Keller A.-M."/>
            <person name="Kissmehl R."/>
            <person name="Klotz C."/>
            <person name="Koll F."/>
            <person name="Le Moue A."/>
            <person name="Lepere C."/>
            <person name="Malinsky S."/>
            <person name="Nowacki M."/>
            <person name="Nowak J.K."/>
            <person name="Plattner H."/>
            <person name="Poulain J."/>
            <person name="Ruiz F."/>
            <person name="Serrano V."/>
            <person name="Zagulski M."/>
            <person name="Dessen P."/>
            <person name="Betermier M."/>
            <person name="Weissenbach J."/>
            <person name="Scarpelli C."/>
            <person name="Schachter V."/>
            <person name="Sperling L."/>
            <person name="Meyer E."/>
            <person name="Cohen J."/>
            <person name="Wincker P."/>
        </authorList>
    </citation>
    <scope>NUCLEOTIDE SEQUENCE [LARGE SCALE GENOMIC DNA]</scope>
    <source>
        <strain evidence="1 2">Stock d4-2</strain>
    </source>
</reference>